<reference evidence="12" key="1">
    <citation type="submission" date="2025-08" db="UniProtKB">
        <authorList>
            <consortium name="RefSeq"/>
        </authorList>
    </citation>
    <scope>IDENTIFICATION</scope>
    <source>
        <strain evidence="12">15085-1641.00</strain>
        <tissue evidence="12">Whole body</tissue>
    </source>
</reference>
<feature type="transmembrane region" description="Helical" evidence="8">
    <location>
        <begin position="135"/>
        <end position="153"/>
    </location>
</feature>
<feature type="transmembrane region" description="Helical" evidence="8">
    <location>
        <begin position="568"/>
        <end position="589"/>
    </location>
</feature>
<feature type="transmembrane region" description="Helical" evidence="8">
    <location>
        <begin position="417"/>
        <end position="439"/>
    </location>
</feature>
<feature type="domain" description="Polycystin cation channel PKD1/PKD2" evidence="9">
    <location>
        <begin position="378"/>
        <end position="597"/>
    </location>
</feature>
<dbReference type="AlphaFoldDB" id="A0A6J1MJ87"/>
<feature type="transmembrane region" description="Helical" evidence="8">
    <location>
        <begin position="495"/>
        <end position="518"/>
    </location>
</feature>
<dbReference type="InterPro" id="IPR046791">
    <property type="entry name" value="Polycystin_dom"/>
</dbReference>
<dbReference type="KEGG" id="dhe:111605083"/>
<gene>
    <name evidence="12" type="primary">LOC111605083</name>
</gene>
<dbReference type="PANTHER" id="PTHR10877">
    <property type="entry name" value="POLYCYSTIN FAMILY MEMBER"/>
    <property type="match status" value="1"/>
</dbReference>
<keyword evidence="4 8" id="KW-1133">Transmembrane helix</keyword>
<dbReference type="OrthoDB" id="5322100at2759"/>
<name>A0A6J1MJ87_DROHY</name>
<dbReference type="PRINTS" id="PR01433">
    <property type="entry name" value="POLYCYSTIN2"/>
</dbReference>
<dbReference type="PANTHER" id="PTHR10877:SF183">
    <property type="entry name" value="AT14535P-RELATED"/>
    <property type="match status" value="1"/>
</dbReference>
<evidence type="ECO:0000259" key="9">
    <source>
        <dbReference type="Pfam" id="PF08016"/>
    </source>
</evidence>
<keyword evidence="11" id="KW-1185">Reference proteome</keyword>
<dbReference type="GO" id="GO:0005262">
    <property type="term" value="F:calcium channel activity"/>
    <property type="evidence" value="ECO:0007669"/>
    <property type="project" value="TreeGrafter"/>
</dbReference>
<sequence>MRKVCKFIKKNLLFTATVIIAAICFFVVSCFSGYRQKKQREENVVIHTFMVIVLMLVLCDTVKFLLLAIDKAWWPRNRDSYSVDRTAIVHTRTDYLKLKISILRSQLVATDKHCDESLNVVYQAIAKDLWLYGKYFLLLMSLVLATYDGLLYYNTRHMQTLFVKNQTRTWGLSKVHTFDNFYTFLESALVSAFEPEVSKTGCKRWLYGDHTIRVGVVRLRQLRRKPNHHLGWGSPEYDEIEYMPRWQLPYERRPYTDKYWKIYAPWLPMYPIRSTKEKIFMNFNHYGYANEFPELIGYATMLASTYNSSMKVIDYLSSMDWLTRKETLAIFIDFTLFNLDSNVFTVVSLTIEVTSFGTLEIAADFNSVKLLIIDHIQSIFIVTILFLYILVFIDFSRSVVIMLWFEPSKIRNMWVRLDLFIIALNILLICLLITHEVLVSSLLAQMENIHIHMYLDFRILARLHMACVVLLGFLICFTTLRLWRVLQFARVFQMITATLYAAWQALANIAMLIFIFLVGYGMANVIINGNYSLSFSTLSKSIVSSMCFAVGCSHHIDPADLLHGGRILGMILYSILAFFIVILMMNLFASTINDFFCNVRKKQDERPIQNQITFLQFLKAEYAPTLRLFGKLPCFKRGYKRRNRTVHENIELILNIKLKGYIPKTTYDALHLKGDGSEENREDTLKHEKYKECVERMHTIAALMKTQFDLLEHMLFRPDVTTSESTASSESYTESGSEESFTYT</sequence>
<evidence type="ECO:0000256" key="8">
    <source>
        <dbReference type="SAM" id="Phobius"/>
    </source>
</evidence>
<keyword evidence="5 8" id="KW-0472">Membrane</keyword>
<comment type="subcellular location">
    <subcellularLocation>
        <location evidence="1">Membrane</location>
        <topology evidence="1">Multi-pass membrane protein</topology>
    </subcellularLocation>
</comment>
<keyword evidence="6" id="KW-0325">Glycoprotein</keyword>
<evidence type="ECO:0000313" key="11">
    <source>
        <dbReference type="Proteomes" id="UP000504633"/>
    </source>
</evidence>
<dbReference type="Proteomes" id="UP000504633">
    <property type="component" value="Unplaced"/>
</dbReference>
<evidence type="ECO:0000256" key="4">
    <source>
        <dbReference type="ARBA" id="ARBA00022989"/>
    </source>
</evidence>
<dbReference type="GO" id="GO:0016020">
    <property type="term" value="C:membrane"/>
    <property type="evidence" value="ECO:0007669"/>
    <property type="project" value="UniProtKB-SubCell"/>
</dbReference>
<evidence type="ECO:0000259" key="10">
    <source>
        <dbReference type="Pfam" id="PF20519"/>
    </source>
</evidence>
<accession>A0A6J1MJ87</accession>
<dbReference type="PROSITE" id="PS51257">
    <property type="entry name" value="PROKAR_LIPOPROTEIN"/>
    <property type="match status" value="1"/>
</dbReference>
<evidence type="ECO:0000256" key="2">
    <source>
        <dbReference type="ARBA" id="ARBA00007200"/>
    </source>
</evidence>
<evidence type="ECO:0000256" key="5">
    <source>
        <dbReference type="ARBA" id="ARBA00023136"/>
    </source>
</evidence>
<evidence type="ECO:0000313" key="12">
    <source>
        <dbReference type="RefSeq" id="XP_023179187.2"/>
    </source>
</evidence>
<dbReference type="OMA" id="WLYGDHT"/>
<feature type="transmembrane region" description="Helical" evidence="8">
    <location>
        <begin position="46"/>
        <end position="69"/>
    </location>
</feature>
<dbReference type="InterPro" id="IPR051223">
    <property type="entry name" value="Polycystin"/>
</dbReference>
<protein>
    <submittedName>
        <fullName evidence="12">Polycystic kidney disease 2-like 2 protein</fullName>
    </submittedName>
</protein>
<evidence type="ECO:0000256" key="6">
    <source>
        <dbReference type="ARBA" id="ARBA00023180"/>
    </source>
</evidence>
<evidence type="ECO:0000256" key="7">
    <source>
        <dbReference type="SAM" id="MobiDB-lite"/>
    </source>
</evidence>
<dbReference type="Pfam" id="PF20519">
    <property type="entry name" value="Polycystin_dom"/>
    <property type="match status" value="1"/>
</dbReference>
<comment type="similarity">
    <text evidence="2">Belongs to the polycystin family.</text>
</comment>
<proteinExistence type="inferred from homology"/>
<feature type="domain" description="Polycystin" evidence="10">
    <location>
        <begin position="172"/>
        <end position="371"/>
    </location>
</feature>
<dbReference type="Pfam" id="PF08016">
    <property type="entry name" value="PKD_channel"/>
    <property type="match status" value="1"/>
</dbReference>
<feature type="transmembrane region" description="Helical" evidence="8">
    <location>
        <begin position="12"/>
        <end position="34"/>
    </location>
</feature>
<dbReference type="GO" id="GO:0005509">
    <property type="term" value="F:calcium ion binding"/>
    <property type="evidence" value="ECO:0007669"/>
    <property type="project" value="InterPro"/>
</dbReference>
<organism evidence="11 12">
    <name type="scientific">Drosophila hydei</name>
    <name type="common">Fruit fly</name>
    <dbReference type="NCBI Taxonomy" id="7224"/>
    <lineage>
        <taxon>Eukaryota</taxon>
        <taxon>Metazoa</taxon>
        <taxon>Ecdysozoa</taxon>
        <taxon>Arthropoda</taxon>
        <taxon>Hexapoda</taxon>
        <taxon>Insecta</taxon>
        <taxon>Pterygota</taxon>
        <taxon>Neoptera</taxon>
        <taxon>Endopterygota</taxon>
        <taxon>Diptera</taxon>
        <taxon>Brachycera</taxon>
        <taxon>Muscomorpha</taxon>
        <taxon>Ephydroidea</taxon>
        <taxon>Drosophilidae</taxon>
        <taxon>Drosophila</taxon>
    </lineage>
</organism>
<evidence type="ECO:0000256" key="1">
    <source>
        <dbReference type="ARBA" id="ARBA00004141"/>
    </source>
</evidence>
<keyword evidence="3 8" id="KW-0812">Transmembrane</keyword>
<dbReference type="InterPro" id="IPR003915">
    <property type="entry name" value="PKD_2"/>
</dbReference>
<feature type="region of interest" description="Disordered" evidence="7">
    <location>
        <begin position="722"/>
        <end position="744"/>
    </location>
</feature>
<dbReference type="InterPro" id="IPR013122">
    <property type="entry name" value="PKD1_2_channel"/>
</dbReference>
<feature type="transmembrane region" description="Helical" evidence="8">
    <location>
        <begin position="379"/>
        <end position="405"/>
    </location>
</feature>
<dbReference type="RefSeq" id="XP_023179187.2">
    <property type="nucleotide sequence ID" value="XM_023323419.2"/>
</dbReference>
<feature type="transmembrane region" description="Helical" evidence="8">
    <location>
        <begin position="459"/>
        <end position="483"/>
    </location>
</feature>
<dbReference type="GeneID" id="111605083"/>
<dbReference type="GO" id="GO:0050982">
    <property type="term" value="P:detection of mechanical stimulus"/>
    <property type="evidence" value="ECO:0007669"/>
    <property type="project" value="TreeGrafter"/>
</dbReference>
<evidence type="ECO:0000256" key="3">
    <source>
        <dbReference type="ARBA" id="ARBA00022692"/>
    </source>
</evidence>